<sequence length="153" mass="17304">MSARYSVALALALLVFHLSFSHAVKCYKCRNGEPDDDDINKLPPDWPRYHPDCMQGSKDLPTCETNSACETYMLTHPNGTHFRRSCVSRDFPVFMGCRREKYEEYQEELWTCNCKSDLCNNLDEAALEAKAATSSSPYLIAMAVVGAKLIAFF</sequence>
<evidence type="ECO:0000313" key="3">
    <source>
        <dbReference type="EMBL" id="CAJ0566971.1"/>
    </source>
</evidence>
<organism evidence="3 4">
    <name type="scientific">Mesorhabditis spiculigera</name>
    <dbReference type="NCBI Taxonomy" id="96644"/>
    <lineage>
        <taxon>Eukaryota</taxon>
        <taxon>Metazoa</taxon>
        <taxon>Ecdysozoa</taxon>
        <taxon>Nematoda</taxon>
        <taxon>Chromadorea</taxon>
        <taxon>Rhabditida</taxon>
        <taxon>Rhabditina</taxon>
        <taxon>Rhabditomorpha</taxon>
        <taxon>Rhabditoidea</taxon>
        <taxon>Rhabditidae</taxon>
        <taxon>Mesorhabditinae</taxon>
        <taxon>Mesorhabditis</taxon>
    </lineage>
</organism>
<gene>
    <name evidence="3" type="ORF">MSPICULIGERA_LOCUS5547</name>
</gene>
<feature type="chain" id="PRO_5041272514" description="Protein quiver" evidence="2">
    <location>
        <begin position="24"/>
        <end position="153"/>
    </location>
</feature>
<evidence type="ECO:0000313" key="4">
    <source>
        <dbReference type="Proteomes" id="UP001177023"/>
    </source>
</evidence>
<dbReference type="PANTHER" id="PTHR33562">
    <property type="entry name" value="ATILLA, ISOFORM B-RELATED-RELATED"/>
    <property type="match status" value="1"/>
</dbReference>
<accession>A0AA36CEN0</accession>
<evidence type="ECO:0000256" key="2">
    <source>
        <dbReference type="SAM" id="SignalP"/>
    </source>
</evidence>
<feature type="non-terminal residue" evidence="3">
    <location>
        <position position="1"/>
    </location>
</feature>
<feature type="signal peptide" evidence="2">
    <location>
        <begin position="1"/>
        <end position="23"/>
    </location>
</feature>
<dbReference type="InterPro" id="IPR050975">
    <property type="entry name" value="Sleep_regulator"/>
</dbReference>
<keyword evidence="4" id="KW-1185">Reference proteome</keyword>
<proteinExistence type="predicted"/>
<dbReference type="AlphaFoldDB" id="A0AA36CEN0"/>
<dbReference type="EMBL" id="CATQJA010001369">
    <property type="protein sequence ID" value="CAJ0566971.1"/>
    <property type="molecule type" value="Genomic_DNA"/>
</dbReference>
<name>A0AA36CEN0_9BILA</name>
<keyword evidence="1 2" id="KW-0732">Signal</keyword>
<comment type="caution">
    <text evidence="3">The sequence shown here is derived from an EMBL/GenBank/DDBJ whole genome shotgun (WGS) entry which is preliminary data.</text>
</comment>
<evidence type="ECO:0000256" key="1">
    <source>
        <dbReference type="ARBA" id="ARBA00022729"/>
    </source>
</evidence>
<protein>
    <recommendedName>
        <fullName evidence="5">Protein quiver</fullName>
    </recommendedName>
</protein>
<dbReference type="Proteomes" id="UP001177023">
    <property type="component" value="Unassembled WGS sequence"/>
</dbReference>
<reference evidence="3" key="1">
    <citation type="submission" date="2023-06" db="EMBL/GenBank/DDBJ databases">
        <authorList>
            <person name="Delattre M."/>
        </authorList>
    </citation>
    <scope>NUCLEOTIDE SEQUENCE</scope>
    <source>
        <strain evidence="3">AF72</strain>
    </source>
</reference>
<evidence type="ECO:0008006" key="5">
    <source>
        <dbReference type="Google" id="ProtNLM"/>
    </source>
</evidence>